<evidence type="ECO:0000256" key="2">
    <source>
        <dbReference type="ARBA" id="ARBA00023125"/>
    </source>
</evidence>
<dbReference type="Gene3D" id="1.10.10.60">
    <property type="entry name" value="Homeodomain-like"/>
    <property type="match status" value="2"/>
</dbReference>
<dbReference type="Pfam" id="PF17853">
    <property type="entry name" value="GGDEF_2"/>
    <property type="match status" value="1"/>
</dbReference>
<dbReference type="SUPFAM" id="SSF46689">
    <property type="entry name" value="Homeodomain-like"/>
    <property type="match status" value="2"/>
</dbReference>
<organism evidence="6 7">
    <name type="scientific">Shouchella xiaoxiensis</name>
    <dbReference type="NCBI Taxonomy" id="766895"/>
    <lineage>
        <taxon>Bacteria</taxon>
        <taxon>Bacillati</taxon>
        <taxon>Bacillota</taxon>
        <taxon>Bacilli</taxon>
        <taxon>Bacillales</taxon>
        <taxon>Bacillaceae</taxon>
        <taxon>Shouchella</taxon>
    </lineage>
</organism>
<comment type="caution">
    <text evidence="6">The sequence shown here is derived from an EMBL/GenBank/DDBJ whole genome shotgun (WGS) entry which is preliminary data.</text>
</comment>
<reference evidence="6" key="1">
    <citation type="submission" date="2021-01" db="EMBL/GenBank/DDBJ databases">
        <title>Genomic Encyclopedia of Type Strains, Phase IV (KMG-IV): sequencing the most valuable type-strain genomes for metagenomic binning, comparative biology and taxonomic classification.</title>
        <authorList>
            <person name="Goeker M."/>
        </authorList>
    </citation>
    <scope>NUCLEOTIDE SEQUENCE</scope>
    <source>
        <strain evidence="6">DSM 21943</strain>
    </source>
</reference>
<accession>A0ABS2SMY0</accession>
<evidence type="ECO:0000259" key="5">
    <source>
        <dbReference type="PROSITE" id="PS50887"/>
    </source>
</evidence>
<evidence type="ECO:0000313" key="6">
    <source>
        <dbReference type="EMBL" id="MBM7836863.1"/>
    </source>
</evidence>
<dbReference type="SMART" id="SM00342">
    <property type="entry name" value="HTH_ARAC"/>
    <property type="match status" value="1"/>
</dbReference>
<name>A0ABS2SMY0_9BACI</name>
<dbReference type="Gene3D" id="3.40.50.2300">
    <property type="match status" value="1"/>
</dbReference>
<dbReference type="PROSITE" id="PS00041">
    <property type="entry name" value="HTH_ARAC_FAMILY_1"/>
    <property type="match status" value="1"/>
</dbReference>
<dbReference type="PROSITE" id="PS50887">
    <property type="entry name" value="GGDEF"/>
    <property type="match status" value="1"/>
</dbReference>
<dbReference type="Pfam" id="PF12833">
    <property type="entry name" value="HTH_18"/>
    <property type="match status" value="1"/>
</dbReference>
<dbReference type="PANTHER" id="PTHR43280:SF28">
    <property type="entry name" value="HTH-TYPE TRANSCRIPTIONAL ACTIVATOR RHAS"/>
    <property type="match status" value="1"/>
</dbReference>
<keyword evidence="3" id="KW-0804">Transcription</keyword>
<dbReference type="EMBL" id="JAFBCV010000001">
    <property type="protein sequence ID" value="MBM7836863.1"/>
    <property type="molecule type" value="Genomic_DNA"/>
</dbReference>
<dbReference type="InterPro" id="IPR000160">
    <property type="entry name" value="GGDEF_dom"/>
</dbReference>
<dbReference type="InterPro" id="IPR020449">
    <property type="entry name" value="Tscrpt_reg_AraC-type_HTH"/>
</dbReference>
<sequence length="528" mass="60969">MKLLFLTDDLENVDLLQPLKLVTNQLQIELDCLPLTKDLLASKRFVGYDALFVDCNTDSVHSALNQSKIAAIKKADPNVFIAVMQEGFRSSEVRAWFKAGVFDVLEKPLNEDHLYELLNEIKQQTLATKQTHPDHAKTDWLKRGLVYDLIFGSSKHAKEIWDRSQQCGLASTPTTVMVVSIDRYKTIMKQKSSKWAQSLRHDCTNAIDTCLKDRGLTGIQAIVAKDQLAVLLSCLEDEQLDAPARLLQKEIEKRTGHTVTVGVGRYYHDPRNLAQSFKEALQAQEAKFYLGKNNVIHYKESDELFEQTKLVPYEKLETVSQLLRRGELDHGKTELEQIRQFLFTDCRMEKDILHLQVTDILNALLRAALNNGCHPDMMQLIYSKYMEQLKETADVYDIEKWFIEMVDSILFNIHRFNNEKMLRPIQQAVQYMEASYNKPISLEEVAEHVRLSANYFSNTFKKTMGQPFVKYLAQMRVEKAKQLLQDLDYTVYQVASEVGYSDSRYFSRVFKSFEGKTPSEYRNARVVK</sequence>
<dbReference type="SUPFAM" id="SSF52172">
    <property type="entry name" value="CheY-like"/>
    <property type="match status" value="1"/>
</dbReference>
<evidence type="ECO:0000256" key="3">
    <source>
        <dbReference type="ARBA" id="ARBA00023163"/>
    </source>
</evidence>
<gene>
    <name evidence="6" type="ORF">JOC54_000094</name>
</gene>
<proteinExistence type="predicted"/>
<keyword evidence="2" id="KW-0238">DNA-binding</keyword>
<dbReference type="RefSeq" id="WP_204463564.1">
    <property type="nucleotide sequence ID" value="NZ_JAFBCV010000001.1"/>
</dbReference>
<feature type="domain" description="GGDEF" evidence="5">
    <location>
        <begin position="172"/>
        <end position="300"/>
    </location>
</feature>
<dbReference type="InterPro" id="IPR041522">
    <property type="entry name" value="CdaR_GGDEF"/>
</dbReference>
<dbReference type="PANTHER" id="PTHR43280">
    <property type="entry name" value="ARAC-FAMILY TRANSCRIPTIONAL REGULATOR"/>
    <property type="match status" value="1"/>
</dbReference>
<dbReference type="Proteomes" id="UP001179280">
    <property type="component" value="Unassembled WGS sequence"/>
</dbReference>
<dbReference type="PRINTS" id="PR00032">
    <property type="entry name" value="HTHARAC"/>
</dbReference>
<dbReference type="InterPro" id="IPR011006">
    <property type="entry name" value="CheY-like_superfamily"/>
</dbReference>
<dbReference type="PROSITE" id="PS01124">
    <property type="entry name" value="HTH_ARAC_FAMILY_2"/>
    <property type="match status" value="1"/>
</dbReference>
<protein>
    <submittedName>
        <fullName evidence="6">YesN/AraC family two-component response regulator</fullName>
    </submittedName>
</protein>
<keyword evidence="1" id="KW-0805">Transcription regulation</keyword>
<feature type="domain" description="HTH araC/xylS-type" evidence="4">
    <location>
        <begin position="426"/>
        <end position="524"/>
    </location>
</feature>
<dbReference type="InterPro" id="IPR018062">
    <property type="entry name" value="HTH_AraC-typ_CS"/>
</dbReference>
<dbReference type="InterPro" id="IPR018060">
    <property type="entry name" value="HTH_AraC"/>
</dbReference>
<evidence type="ECO:0000313" key="7">
    <source>
        <dbReference type="Proteomes" id="UP001179280"/>
    </source>
</evidence>
<dbReference type="InterPro" id="IPR009057">
    <property type="entry name" value="Homeodomain-like_sf"/>
</dbReference>
<evidence type="ECO:0000259" key="4">
    <source>
        <dbReference type="PROSITE" id="PS01124"/>
    </source>
</evidence>
<keyword evidence="7" id="KW-1185">Reference proteome</keyword>
<evidence type="ECO:0000256" key="1">
    <source>
        <dbReference type="ARBA" id="ARBA00023015"/>
    </source>
</evidence>